<dbReference type="PANTHER" id="PTHR36698:SF2">
    <property type="entry name" value="MCE_MLAD DOMAIN-CONTAINING PROTEIN"/>
    <property type="match status" value="1"/>
</dbReference>
<dbReference type="PANTHER" id="PTHR36698">
    <property type="entry name" value="BLL5892 PROTEIN"/>
    <property type="match status" value="1"/>
</dbReference>
<evidence type="ECO:0000259" key="2">
    <source>
        <dbReference type="Pfam" id="PF02470"/>
    </source>
</evidence>
<dbReference type="Proteomes" id="UP000185783">
    <property type="component" value="Unassembled WGS sequence"/>
</dbReference>
<evidence type="ECO:0000313" key="3">
    <source>
        <dbReference type="EMBL" id="OKL45323.1"/>
    </source>
</evidence>
<reference evidence="3 4" key="1">
    <citation type="submission" date="2016-03" db="EMBL/GenBank/DDBJ databases">
        <title>Genome sequence of Nesiotobacter sp. nov., a moderately halophilic alphaproteobacterium isolated from the Yellow Sea, China.</title>
        <authorList>
            <person name="Zhang G."/>
            <person name="Zhang R."/>
        </authorList>
    </citation>
    <scope>NUCLEOTIDE SEQUENCE [LARGE SCALE GENOMIC DNA]</scope>
    <source>
        <strain evidence="3 4">WB1-6</strain>
    </source>
</reference>
<keyword evidence="1" id="KW-0812">Transmembrane</keyword>
<dbReference type="Gene3D" id="1.20.58.60">
    <property type="match status" value="1"/>
</dbReference>
<organism evidence="3 4">
    <name type="scientific">Pseudovibrio exalbescens</name>
    <dbReference type="NCBI Taxonomy" id="197461"/>
    <lineage>
        <taxon>Bacteria</taxon>
        <taxon>Pseudomonadati</taxon>
        <taxon>Pseudomonadota</taxon>
        <taxon>Alphaproteobacteria</taxon>
        <taxon>Hyphomicrobiales</taxon>
        <taxon>Stappiaceae</taxon>
        <taxon>Pseudovibrio</taxon>
    </lineage>
</organism>
<feature type="domain" description="Mce/MlaD" evidence="2">
    <location>
        <begin position="47"/>
        <end position="115"/>
    </location>
</feature>
<dbReference type="SUPFAM" id="SSF46966">
    <property type="entry name" value="Spectrin repeat"/>
    <property type="match status" value="1"/>
</dbReference>
<dbReference type="EMBL" id="LVVZ01000005">
    <property type="protein sequence ID" value="OKL45323.1"/>
    <property type="molecule type" value="Genomic_DNA"/>
</dbReference>
<protein>
    <recommendedName>
        <fullName evidence="2">Mce/MlaD domain-containing protein</fullName>
    </recommendedName>
</protein>
<dbReference type="STRING" id="197461.A3843_03025"/>
<feature type="transmembrane region" description="Helical" evidence="1">
    <location>
        <begin position="7"/>
        <end position="29"/>
    </location>
</feature>
<comment type="caution">
    <text evidence="3">The sequence shown here is derived from an EMBL/GenBank/DDBJ whole genome shotgun (WGS) entry which is preliminary data.</text>
</comment>
<dbReference type="Pfam" id="PF02470">
    <property type="entry name" value="MlaD"/>
    <property type="match status" value="1"/>
</dbReference>
<keyword evidence="1" id="KW-1133">Transmembrane helix</keyword>
<keyword evidence="1" id="KW-0472">Membrane</keyword>
<dbReference type="InterPro" id="IPR003399">
    <property type="entry name" value="Mce/MlaD"/>
</dbReference>
<sequence>METRANNIAIGAFVLAVIAAVFVFIFWLMSASDGSNRRNVKIIFPGAVTGLPTGGQVLFNGIKVGDVANLTFDPKNPKLVVATVSVDAKAPLRKDTQASLGFTGLTGVAYVDLHGGSENAPPLIDPDSDEVPVIYANRSQFEDLLEGAKDILAKADTTLASIEEVVTKSAPAIQDTIANVEQFSKALANNSDGVDQFMAGISETAKAITGLSGRIGNLVDRGEQLLAQVPPDKIGEIVGDVEQITTELSNSAQEVSGVVQSAKATADELQTFAQGLNESLTQVDGILAAVEPDKVQQVVEGAADLAEVVSQRQQDIDQMLASASQITKDAESLSSELAARKGEIGKIVDDASVAMADVSAAAGEANRVLAAVDSDRVANIVSSTDKVISNIAGQEQQINRAIGSFTNAADNVNQMTQDLQKRVPDVDKIIQQGTQIADNLNGASVRVNGILDKVDGMVSADGQGFIQEATAAAKSIRVVADAFAKRADPISQNLLKLTQQGSTDLTALMRQLNATLTQIQRAVENFDRNPNRVIFGGSDTPVYNGARRR</sequence>
<dbReference type="AlphaFoldDB" id="A0A1U7JKQ8"/>
<gene>
    <name evidence="3" type="ORF">A3843_03025</name>
</gene>
<accession>A0A1U7JKQ8</accession>
<keyword evidence="4" id="KW-1185">Reference proteome</keyword>
<proteinExistence type="predicted"/>
<evidence type="ECO:0000256" key="1">
    <source>
        <dbReference type="SAM" id="Phobius"/>
    </source>
</evidence>
<evidence type="ECO:0000313" key="4">
    <source>
        <dbReference type="Proteomes" id="UP000185783"/>
    </source>
</evidence>
<dbReference type="RefSeq" id="WP_028480177.1">
    <property type="nucleotide sequence ID" value="NZ_LVVZ01000005.1"/>
</dbReference>
<name>A0A1U7JKQ8_9HYPH</name>